<sequence length="140" mass="14940">MNLLTQRLLLRLLQLFPHSPHREPEPPPSPLAVSSSRASSTQSPFLPRIAVAIPLLLAANLDAITLLLTANLDAIPLLLVASLSAIQKVEHEDPLRGDWCALAQEIGPLPPCLDLPSRVFASATGRAFPSQGTPLPAVKP</sequence>
<gene>
    <name evidence="1" type="ORF">Taro_026959</name>
</gene>
<organism evidence="1 2">
    <name type="scientific">Colocasia esculenta</name>
    <name type="common">Wild taro</name>
    <name type="synonym">Arum esculentum</name>
    <dbReference type="NCBI Taxonomy" id="4460"/>
    <lineage>
        <taxon>Eukaryota</taxon>
        <taxon>Viridiplantae</taxon>
        <taxon>Streptophyta</taxon>
        <taxon>Embryophyta</taxon>
        <taxon>Tracheophyta</taxon>
        <taxon>Spermatophyta</taxon>
        <taxon>Magnoliopsida</taxon>
        <taxon>Liliopsida</taxon>
        <taxon>Araceae</taxon>
        <taxon>Aroideae</taxon>
        <taxon>Colocasieae</taxon>
        <taxon>Colocasia</taxon>
    </lineage>
</organism>
<name>A0A843VEB6_COLES</name>
<keyword evidence="2" id="KW-1185">Reference proteome</keyword>
<dbReference type="Proteomes" id="UP000652761">
    <property type="component" value="Unassembled WGS sequence"/>
</dbReference>
<accession>A0A843VEB6</accession>
<protein>
    <submittedName>
        <fullName evidence="1">Uncharacterized protein</fullName>
    </submittedName>
</protein>
<proteinExistence type="predicted"/>
<evidence type="ECO:0000313" key="2">
    <source>
        <dbReference type="Proteomes" id="UP000652761"/>
    </source>
</evidence>
<dbReference type="EMBL" id="NMUH01001659">
    <property type="protein sequence ID" value="MQL94305.1"/>
    <property type="molecule type" value="Genomic_DNA"/>
</dbReference>
<evidence type="ECO:0000313" key="1">
    <source>
        <dbReference type="EMBL" id="MQL94305.1"/>
    </source>
</evidence>
<comment type="caution">
    <text evidence="1">The sequence shown here is derived from an EMBL/GenBank/DDBJ whole genome shotgun (WGS) entry which is preliminary data.</text>
</comment>
<reference evidence="1" key="1">
    <citation type="submission" date="2017-07" db="EMBL/GenBank/DDBJ databases">
        <title>Taro Niue Genome Assembly and Annotation.</title>
        <authorList>
            <person name="Atibalentja N."/>
            <person name="Keating K."/>
            <person name="Fields C.J."/>
        </authorList>
    </citation>
    <scope>NUCLEOTIDE SEQUENCE</scope>
    <source>
        <strain evidence="1">Niue_2</strain>
        <tissue evidence="1">Leaf</tissue>
    </source>
</reference>
<dbReference type="AlphaFoldDB" id="A0A843VEB6"/>